<evidence type="ECO:0000256" key="3">
    <source>
        <dbReference type="ARBA" id="ARBA00008273"/>
    </source>
</evidence>
<name>Q8D398_WIGBR</name>
<proteinExistence type="inferred from homology"/>
<keyword evidence="8 14" id="KW-0456">Lyase</keyword>
<dbReference type="Gene3D" id="1.10.40.30">
    <property type="entry name" value="Fumarase/aspartase (C-terminal domain)"/>
    <property type="match status" value="1"/>
</dbReference>
<feature type="domain" description="Fumarate lyase N-terminal" evidence="15">
    <location>
        <begin position="15"/>
        <end position="312"/>
    </location>
</feature>
<keyword evidence="7 14" id="KW-0658">Purine biosynthesis</keyword>
<dbReference type="NCBIfam" id="NF006764">
    <property type="entry name" value="PRK09285.1"/>
    <property type="match status" value="1"/>
</dbReference>
<evidence type="ECO:0000256" key="9">
    <source>
        <dbReference type="ARBA" id="ARBA00024477"/>
    </source>
</evidence>
<evidence type="ECO:0000256" key="11">
    <source>
        <dbReference type="ARBA" id="ARBA00030717"/>
    </source>
</evidence>
<dbReference type="UniPathway" id="UPA00074">
    <property type="reaction ID" value="UER00132"/>
</dbReference>
<dbReference type="Gene3D" id="1.10.275.10">
    <property type="entry name" value="Fumarase/aspartase (N-terminal domain)"/>
    <property type="match status" value="1"/>
</dbReference>
<evidence type="ECO:0000256" key="14">
    <source>
        <dbReference type="RuleBase" id="RU361172"/>
    </source>
</evidence>
<dbReference type="STRING" id="36870.gene:10368581"/>
<dbReference type="AlphaFoldDB" id="Q8D398"/>
<dbReference type="InterPro" id="IPR022761">
    <property type="entry name" value="Fumarate_lyase_N"/>
</dbReference>
<keyword evidence="18" id="KW-1185">Reference proteome</keyword>
<dbReference type="GO" id="GO:0004018">
    <property type="term" value="F:N6-(1,2-dicarboxyethyl)AMP AMP-lyase (fumarate-forming) activity"/>
    <property type="evidence" value="ECO:0007669"/>
    <property type="project" value="UniProtKB-UniRule"/>
</dbReference>
<dbReference type="PROSITE" id="PS00163">
    <property type="entry name" value="FUMARATE_LYASES"/>
    <property type="match status" value="1"/>
</dbReference>
<dbReference type="InterPro" id="IPR000362">
    <property type="entry name" value="Fumarate_lyase_fam"/>
</dbReference>
<evidence type="ECO:0000256" key="5">
    <source>
        <dbReference type="ARBA" id="ARBA00012339"/>
    </source>
</evidence>
<dbReference type="EMBL" id="BA000021">
    <property type="protein sequence ID" value="BAC24249.1"/>
    <property type="molecule type" value="Genomic_DNA"/>
</dbReference>
<dbReference type="GO" id="GO:0044208">
    <property type="term" value="P:'de novo' AMP biosynthetic process"/>
    <property type="evidence" value="ECO:0007669"/>
    <property type="project" value="UniProtKB-UniPathway"/>
</dbReference>
<comment type="pathway">
    <text evidence="2 14">Purine metabolism; AMP biosynthesis via de novo pathway; AMP from IMP: step 2/2.</text>
</comment>
<gene>
    <name evidence="17" type="primary">purB</name>
</gene>
<feature type="domain" description="Adenylosuccinate lyase PurB C-terminal" evidence="16">
    <location>
        <begin position="331"/>
        <end position="445"/>
    </location>
</feature>
<sequence>MKLSHLTAISPVDGRYFEYVKSLRNIFSEFSLLKYRLIIEIEWFKKISECEKINDIEPLISEEKIFLNNILNNFSLKDAIEIKNIERKTNHDIKAVEYFLKKKFSLMKSLDEKKEFIHFACTSEDINNLSYALMIIKTRNEIIIPIWYKIIKNIVSFSKKYKNFPIISRTHGQPATPSTLGKEFCNFSYRLIRQFNQLKKIKILGKINGTVGNYNAHFISYPNVDWINFSKEFVNSLGIELNLFTTQIEPHDYISEILHCFSRFNNILINFNRDIWGYLSINFFKNKYNKGKIGSSVMPHKINPIDFENSEGNLELSNAILNHLSNKLSISRWQRDLTDSTSLRNIGLAISYSFIAYKKFLNGISNLEINKFNIKSDLRSHWEVLSEPIQTLMRRNKIKNSYELVKDFLIKKDLDPETLKSFVENLKIKNSDKNILKNITPEKYIGLSTLLVDCIEKYFNNIDK</sequence>
<dbReference type="UniPathway" id="UPA00075">
    <property type="reaction ID" value="UER00336"/>
</dbReference>
<dbReference type="Proteomes" id="UP000000562">
    <property type="component" value="Chromosome"/>
</dbReference>
<dbReference type="InterPro" id="IPR024083">
    <property type="entry name" value="Fumarase/histidase_N"/>
</dbReference>
<dbReference type="eggNOG" id="COG0015">
    <property type="taxonomic scope" value="Bacteria"/>
</dbReference>
<dbReference type="KEGG" id="wbr:purB"/>
<dbReference type="InterPro" id="IPR004769">
    <property type="entry name" value="Pur_lyase"/>
</dbReference>
<dbReference type="GO" id="GO:0070626">
    <property type="term" value="F:(S)-2-(5-amino-1-(5-phospho-D-ribosyl)imidazole-4-carboxamido) succinate lyase (fumarate-forming) activity"/>
    <property type="evidence" value="ECO:0007669"/>
    <property type="project" value="RHEA"/>
</dbReference>
<dbReference type="InterPro" id="IPR020557">
    <property type="entry name" value="Fumarate_lyase_CS"/>
</dbReference>
<dbReference type="FunFam" id="1.20.200.10:FF:000004">
    <property type="entry name" value="Adenylosuccinate lyase"/>
    <property type="match status" value="1"/>
</dbReference>
<comment type="function">
    <text evidence="10">Catalyzes two reactions in de novo purine nucleotide biosynthesis. Catalyzes the breakdown of 5-aminoimidazole- (N-succinylocarboxamide) ribotide (SAICAR or 2-[5-amino-1-(5-phospho-beta-D-ribosyl)imidazole-4-carboxamido]succinate) to 5-aminoimidazole-4-carboxamide ribotide (AICAR or 5-amino-1-(5-phospho-beta-D-ribosyl)imidazole-4-carboxamide) and fumarate, and of adenylosuccinate (ADS or N(6)-(1,2-dicarboxyethyl)-AMP) to adenosine monophosphate (AMP) and fumarate.</text>
</comment>
<dbReference type="HOGENOM" id="CLU_025566_2_0_6"/>
<dbReference type="InterPro" id="IPR047136">
    <property type="entry name" value="PurB_bact"/>
</dbReference>
<protein>
    <recommendedName>
        <fullName evidence="6 13">Adenylosuccinate lyase</fullName>
        <shortName evidence="14">ASL</shortName>
        <ecNumber evidence="5 13">4.3.2.2</ecNumber>
    </recommendedName>
    <alternativeName>
        <fullName evidence="11 14">Adenylosuccinase</fullName>
    </alternativeName>
</protein>
<dbReference type="PANTHER" id="PTHR43411:SF1">
    <property type="entry name" value="ADENYLOSUCCINATE LYASE"/>
    <property type="match status" value="1"/>
</dbReference>
<comment type="pathway">
    <text evidence="1 14">Purine metabolism; IMP biosynthesis via de novo pathway; 5-amino-1-(5-phospho-D-ribosyl)imidazole-4-carboxamide from 5-amino-1-(5-phospho-D-ribosyl)imidazole-4-carboxylate: step 2/2.</text>
</comment>
<evidence type="ECO:0000256" key="8">
    <source>
        <dbReference type="ARBA" id="ARBA00023239"/>
    </source>
</evidence>
<dbReference type="NCBIfam" id="TIGR00928">
    <property type="entry name" value="purB"/>
    <property type="match status" value="1"/>
</dbReference>
<organism evidence="17 18">
    <name type="scientific">Wigglesworthia glossinidia brevipalpis</name>
    <dbReference type="NCBI Taxonomy" id="36870"/>
    <lineage>
        <taxon>Bacteria</taxon>
        <taxon>Pseudomonadati</taxon>
        <taxon>Pseudomonadota</taxon>
        <taxon>Gammaproteobacteria</taxon>
        <taxon>Enterobacterales</taxon>
        <taxon>Erwiniaceae</taxon>
        <taxon>Wigglesworthia</taxon>
    </lineage>
</organism>
<dbReference type="Pfam" id="PF08328">
    <property type="entry name" value="ASL_C"/>
    <property type="match status" value="1"/>
</dbReference>
<dbReference type="Pfam" id="PF00206">
    <property type="entry name" value="Lyase_1"/>
    <property type="match status" value="1"/>
</dbReference>
<dbReference type="PRINTS" id="PR00149">
    <property type="entry name" value="FUMRATELYASE"/>
</dbReference>
<evidence type="ECO:0000256" key="12">
    <source>
        <dbReference type="ARBA" id="ARBA00049115"/>
    </source>
</evidence>
<comment type="similarity">
    <text evidence="3 14">Belongs to the lyase 1 family. Adenylosuccinate lyase subfamily.</text>
</comment>
<dbReference type="PANTHER" id="PTHR43411">
    <property type="entry name" value="ADENYLOSUCCINATE LYASE"/>
    <property type="match status" value="1"/>
</dbReference>
<evidence type="ECO:0000256" key="1">
    <source>
        <dbReference type="ARBA" id="ARBA00004706"/>
    </source>
</evidence>
<dbReference type="GO" id="GO:0005829">
    <property type="term" value="C:cytosol"/>
    <property type="evidence" value="ECO:0007669"/>
    <property type="project" value="TreeGrafter"/>
</dbReference>
<dbReference type="EC" id="4.3.2.2" evidence="5 13"/>
<dbReference type="OrthoDB" id="9768878at2"/>
<evidence type="ECO:0000256" key="2">
    <source>
        <dbReference type="ARBA" id="ARBA00004734"/>
    </source>
</evidence>
<evidence type="ECO:0000256" key="7">
    <source>
        <dbReference type="ARBA" id="ARBA00022755"/>
    </source>
</evidence>
<evidence type="ECO:0000259" key="15">
    <source>
        <dbReference type="Pfam" id="PF00206"/>
    </source>
</evidence>
<dbReference type="Gene3D" id="1.20.200.10">
    <property type="entry name" value="Fumarase/aspartase (Central domain)"/>
    <property type="match status" value="1"/>
</dbReference>
<dbReference type="SUPFAM" id="SSF48557">
    <property type="entry name" value="L-aspartase-like"/>
    <property type="match status" value="1"/>
</dbReference>
<dbReference type="InterPro" id="IPR008948">
    <property type="entry name" value="L-Aspartase-like"/>
</dbReference>
<evidence type="ECO:0000256" key="6">
    <source>
        <dbReference type="ARBA" id="ARBA00017058"/>
    </source>
</evidence>
<evidence type="ECO:0000256" key="10">
    <source>
        <dbReference type="ARBA" id="ARBA00025012"/>
    </source>
</evidence>
<dbReference type="GO" id="GO:0006189">
    <property type="term" value="P:'de novo' IMP biosynthetic process"/>
    <property type="evidence" value="ECO:0007669"/>
    <property type="project" value="UniProtKB-UniPathway"/>
</dbReference>
<evidence type="ECO:0000256" key="4">
    <source>
        <dbReference type="ARBA" id="ARBA00011668"/>
    </source>
</evidence>
<reference evidence="17 18" key="1">
    <citation type="journal article" date="2002" name="Nat. Genet.">
        <title>Genome sequence of the endocellular obligate symbiont of tsetse flies, Wigglesworthia glossinidia.</title>
        <authorList>
            <person name="Akman L."/>
            <person name="Yamashita A."/>
            <person name="Watanabe H."/>
            <person name="Oshima K."/>
            <person name="Shiba T."/>
            <person name="Hattori M."/>
            <person name="Aksoy S."/>
        </authorList>
    </citation>
    <scope>NUCLEOTIDE SEQUENCE [LARGE SCALE GENOMIC DNA]</scope>
</reference>
<dbReference type="InterPro" id="IPR013539">
    <property type="entry name" value="PurB_C"/>
</dbReference>
<comment type="subunit">
    <text evidence="4">Homotetramer. Residues from neighboring subunits contribute catalytic and substrate-binding residues to each active site.</text>
</comment>
<dbReference type="CDD" id="cd01598">
    <property type="entry name" value="PurB"/>
    <property type="match status" value="1"/>
</dbReference>
<evidence type="ECO:0000313" key="18">
    <source>
        <dbReference type="Proteomes" id="UP000000562"/>
    </source>
</evidence>
<comment type="catalytic activity">
    <reaction evidence="9">
        <text>(2S)-2-[5-amino-1-(5-phospho-beta-D-ribosyl)imidazole-4-carboxamido]succinate = 5-amino-1-(5-phospho-beta-D-ribosyl)imidazole-4-carboxamide + fumarate</text>
        <dbReference type="Rhea" id="RHEA:23920"/>
        <dbReference type="ChEBI" id="CHEBI:29806"/>
        <dbReference type="ChEBI" id="CHEBI:58443"/>
        <dbReference type="ChEBI" id="CHEBI:58475"/>
        <dbReference type="EC" id="4.3.2.2"/>
    </reaction>
    <physiologicalReaction direction="left-to-right" evidence="9">
        <dbReference type="Rhea" id="RHEA:23921"/>
    </physiologicalReaction>
</comment>
<evidence type="ECO:0000259" key="16">
    <source>
        <dbReference type="Pfam" id="PF08328"/>
    </source>
</evidence>
<evidence type="ECO:0000256" key="13">
    <source>
        <dbReference type="NCBIfam" id="TIGR00928"/>
    </source>
</evidence>
<comment type="catalytic activity">
    <reaction evidence="12">
        <text>N(6)-(1,2-dicarboxyethyl)-AMP = fumarate + AMP</text>
        <dbReference type="Rhea" id="RHEA:16853"/>
        <dbReference type="ChEBI" id="CHEBI:29806"/>
        <dbReference type="ChEBI" id="CHEBI:57567"/>
        <dbReference type="ChEBI" id="CHEBI:456215"/>
        <dbReference type="EC" id="4.3.2.2"/>
    </reaction>
    <physiologicalReaction direction="left-to-right" evidence="12">
        <dbReference type="Rhea" id="RHEA:16854"/>
    </physiologicalReaction>
</comment>
<evidence type="ECO:0000313" key="17">
    <source>
        <dbReference type="EMBL" id="BAC24249.1"/>
    </source>
</evidence>
<accession>Q8D398</accession>